<dbReference type="Proteomes" id="UP000321353">
    <property type="component" value="Chromosome"/>
</dbReference>
<keyword evidence="7" id="KW-1185">Reference proteome</keyword>
<dbReference type="AlphaFoldDB" id="A0A5B9MBB6"/>
<keyword evidence="3" id="KW-0963">Cytoplasm</keyword>
<evidence type="ECO:0000256" key="2">
    <source>
        <dbReference type="ARBA" id="ARBA00008791"/>
    </source>
</evidence>
<dbReference type="GO" id="GO:0005737">
    <property type="term" value="C:cytoplasm"/>
    <property type="evidence" value="ECO:0007669"/>
    <property type="project" value="UniProtKB-SubCell"/>
</dbReference>
<dbReference type="SUPFAM" id="SSF52402">
    <property type="entry name" value="Adenine nucleotide alpha hydrolases-like"/>
    <property type="match status" value="2"/>
</dbReference>
<feature type="domain" description="UspA" evidence="5">
    <location>
        <begin position="4"/>
        <end position="143"/>
    </location>
</feature>
<evidence type="ECO:0000256" key="4">
    <source>
        <dbReference type="ARBA" id="ARBA00037131"/>
    </source>
</evidence>
<reference evidence="6 7" key="1">
    <citation type="submission" date="2019-02" db="EMBL/GenBank/DDBJ databases">
        <title>Planctomycetal bacteria perform biofilm scaping via a novel small molecule.</title>
        <authorList>
            <person name="Jeske O."/>
            <person name="Boedeker C."/>
            <person name="Wiegand S."/>
            <person name="Breitling P."/>
            <person name="Kallscheuer N."/>
            <person name="Jogler M."/>
            <person name="Rohde M."/>
            <person name="Petersen J."/>
            <person name="Medema M.H."/>
            <person name="Surup F."/>
            <person name="Jogler C."/>
        </authorList>
    </citation>
    <scope>NUCLEOTIDE SEQUENCE [LARGE SCALE GENOMIC DNA]</scope>
    <source>
        <strain evidence="6 7">Mal15</strain>
    </source>
</reference>
<dbReference type="EMBL" id="CP036264">
    <property type="protein sequence ID" value="QEF97829.1"/>
    <property type="molecule type" value="Genomic_DNA"/>
</dbReference>
<name>A0A5B9MBB6_9BACT</name>
<dbReference type="PANTHER" id="PTHR47892">
    <property type="entry name" value="UNIVERSAL STRESS PROTEIN E"/>
    <property type="match status" value="1"/>
</dbReference>
<evidence type="ECO:0000256" key="1">
    <source>
        <dbReference type="ARBA" id="ARBA00004496"/>
    </source>
</evidence>
<evidence type="ECO:0000313" key="7">
    <source>
        <dbReference type="Proteomes" id="UP000321353"/>
    </source>
</evidence>
<dbReference type="RefSeq" id="WP_147867449.1">
    <property type="nucleotide sequence ID" value="NZ_CP036264.1"/>
</dbReference>
<feature type="domain" description="UspA" evidence="5">
    <location>
        <begin position="153"/>
        <end position="298"/>
    </location>
</feature>
<gene>
    <name evidence="6" type="primary">uspE_3</name>
    <name evidence="6" type="ORF">Mal15_18740</name>
</gene>
<dbReference type="Pfam" id="PF00582">
    <property type="entry name" value="Usp"/>
    <property type="match status" value="2"/>
</dbReference>
<dbReference type="InterPro" id="IPR006016">
    <property type="entry name" value="UspA"/>
</dbReference>
<sequence length="336" mass="36624">MKPFRHILHVTDPSLDESTRCRAVELAIQNKASLTLMSVVEPLPRAIGLLNAISDTDGLQQAVAADRRRQLLEIASEYSCTGVPLDVVVTIGNRANEVVRQVISGKHDLLVKSAEGAGVVNRLLGSVSQSLMRIAPCPVWLLKPKLRGTFDCVVAAVDATSDDEATANLNHNILELSDSIAKRESAALHVVSAWDIWMETPLRMKMGDSIIDGMADELEASVRRRVDDLIGKTVTVGDVRKHISRGAAADKIRELVKHLETDLLVMGTQCRTGVAGFFIGNTAESVLSDVKCSVLTVKPEGFVSPIERDLERTVIRENAEPIFSIFSSQHDDEGRC</sequence>
<comment type="subcellular location">
    <subcellularLocation>
        <location evidence="1">Cytoplasm</location>
    </subcellularLocation>
</comment>
<dbReference type="PRINTS" id="PR01438">
    <property type="entry name" value="UNVRSLSTRESS"/>
</dbReference>
<evidence type="ECO:0000313" key="6">
    <source>
        <dbReference type="EMBL" id="QEF97829.1"/>
    </source>
</evidence>
<dbReference type="InterPro" id="IPR006015">
    <property type="entry name" value="Universal_stress_UspA"/>
</dbReference>
<accession>A0A5B9MBB6</accession>
<dbReference type="CDD" id="cd00293">
    <property type="entry name" value="USP-like"/>
    <property type="match status" value="1"/>
</dbReference>
<evidence type="ECO:0000259" key="5">
    <source>
        <dbReference type="Pfam" id="PF00582"/>
    </source>
</evidence>
<comment type="function">
    <text evidence="4">Required for resistance to DNA-damaging agents.</text>
</comment>
<dbReference type="KEGG" id="smam:Mal15_18740"/>
<organism evidence="6 7">
    <name type="scientific">Stieleria maiorica</name>
    <dbReference type="NCBI Taxonomy" id="2795974"/>
    <lineage>
        <taxon>Bacteria</taxon>
        <taxon>Pseudomonadati</taxon>
        <taxon>Planctomycetota</taxon>
        <taxon>Planctomycetia</taxon>
        <taxon>Pirellulales</taxon>
        <taxon>Pirellulaceae</taxon>
        <taxon>Stieleria</taxon>
    </lineage>
</organism>
<protein>
    <submittedName>
        <fullName evidence="6">Universal stress protein E</fullName>
    </submittedName>
</protein>
<evidence type="ECO:0000256" key="3">
    <source>
        <dbReference type="ARBA" id="ARBA00022490"/>
    </source>
</evidence>
<comment type="similarity">
    <text evidence="2">Belongs to the universal stress protein A family.</text>
</comment>
<dbReference type="PANTHER" id="PTHR47892:SF1">
    <property type="entry name" value="UNIVERSAL STRESS PROTEIN E"/>
    <property type="match status" value="1"/>
</dbReference>
<proteinExistence type="inferred from homology"/>
<dbReference type="Gene3D" id="3.40.50.12370">
    <property type="match status" value="1"/>
</dbReference>